<dbReference type="RefSeq" id="WP_386376149.1">
    <property type="nucleotide sequence ID" value="NZ_JBHUMP010000049.1"/>
</dbReference>
<feature type="domain" description="Tn3 transposase DDE" evidence="1">
    <location>
        <begin position="6"/>
        <end position="72"/>
    </location>
</feature>
<evidence type="ECO:0000313" key="2">
    <source>
        <dbReference type="EMBL" id="MFD2741719.1"/>
    </source>
</evidence>
<gene>
    <name evidence="2" type="ORF">ACFSUD_19380</name>
</gene>
<evidence type="ECO:0000313" key="3">
    <source>
        <dbReference type="Proteomes" id="UP001597474"/>
    </source>
</evidence>
<reference evidence="3" key="1">
    <citation type="journal article" date="2019" name="Int. J. Syst. Evol. Microbiol.">
        <title>The Global Catalogue of Microorganisms (GCM) 10K type strain sequencing project: providing services to taxonomists for standard genome sequencing and annotation.</title>
        <authorList>
            <consortium name="The Broad Institute Genomics Platform"/>
            <consortium name="The Broad Institute Genome Sequencing Center for Infectious Disease"/>
            <person name="Wu L."/>
            <person name="Ma J."/>
        </authorList>
    </citation>
    <scope>NUCLEOTIDE SEQUENCE [LARGE SCALE GENOMIC DNA]</scope>
    <source>
        <strain evidence="3">TISTR 2562</strain>
    </source>
</reference>
<accession>A0ABW5U7B4</accession>
<dbReference type="InterPro" id="IPR002513">
    <property type="entry name" value="Tn3_Tnp_DDE_dom"/>
</dbReference>
<dbReference type="Proteomes" id="UP001597474">
    <property type="component" value="Unassembled WGS sequence"/>
</dbReference>
<proteinExistence type="predicted"/>
<protein>
    <submittedName>
        <fullName evidence="2">Tn3 family transposase</fullName>
    </submittedName>
</protein>
<sequence>MTGLLDVLKETALDTGCLNSFQTSVSREALPSVLRDQRLLLCLYGLGANAGLKRVAAGSYAVSYDELLHILRRQDLGRTGRNGLV</sequence>
<comment type="caution">
    <text evidence="2">The sequence shown here is derived from an EMBL/GenBank/DDBJ whole genome shotgun (WGS) entry which is preliminary data.</text>
</comment>
<dbReference type="Pfam" id="PF01526">
    <property type="entry name" value="DDE_Tnp_Tn3"/>
    <property type="match status" value="1"/>
</dbReference>
<keyword evidence="3" id="KW-1185">Reference proteome</keyword>
<name>A0ABW5U7B4_9RHOB</name>
<dbReference type="EMBL" id="JBHUMP010000049">
    <property type="protein sequence ID" value="MFD2741719.1"/>
    <property type="molecule type" value="Genomic_DNA"/>
</dbReference>
<organism evidence="2 3">
    <name type="scientific">Sulfitobacter aestuarii</name>
    <dbReference type="NCBI Taxonomy" id="2161676"/>
    <lineage>
        <taxon>Bacteria</taxon>
        <taxon>Pseudomonadati</taxon>
        <taxon>Pseudomonadota</taxon>
        <taxon>Alphaproteobacteria</taxon>
        <taxon>Rhodobacterales</taxon>
        <taxon>Roseobacteraceae</taxon>
        <taxon>Sulfitobacter</taxon>
    </lineage>
</organism>
<evidence type="ECO:0000259" key="1">
    <source>
        <dbReference type="Pfam" id="PF01526"/>
    </source>
</evidence>